<feature type="compositionally biased region" description="Basic and acidic residues" evidence="1">
    <location>
        <begin position="79"/>
        <end position="88"/>
    </location>
</feature>
<feature type="region of interest" description="Disordered" evidence="1">
    <location>
        <begin position="379"/>
        <end position="462"/>
    </location>
</feature>
<dbReference type="InterPro" id="IPR038765">
    <property type="entry name" value="Papain-like_cys_pep_sf"/>
</dbReference>
<dbReference type="SUPFAM" id="SSF54001">
    <property type="entry name" value="Cysteine proteinases"/>
    <property type="match status" value="1"/>
</dbReference>
<dbReference type="PROSITE" id="PS50802">
    <property type="entry name" value="OTU"/>
    <property type="match status" value="1"/>
</dbReference>
<feature type="region of interest" description="Disordered" evidence="1">
    <location>
        <begin position="62"/>
        <end position="88"/>
    </location>
</feature>
<dbReference type="CDD" id="cd22758">
    <property type="entry name" value="OTU_232R-like"/>
    <property type="match status" value="1"/>
</dbReference>
<evidence type="ECO:0000313" key="3">
    <source>
        <dbReference type="EMBL" id="WAR04854.1"/>
    </source>
</evidence>
<feature type="domain" description="OTU" evidence="2">
    <location>
        <begin position="714"/>
        <end position="850"/>
    </location>
</feature>
<accession>A0ABY7E6S5</accession>
<evidence type="ECO:0000259" key="2">
    <source>
        <dbReference type="PROSITE" id="PS50802"/>
    </source>
</evidence>
<evidence type="ECO:0000256" key="1">
    <source>
        <dbReference type="SAM" id="MobiDB-lite"/>
    </source>
</evidence>
<feature type="compositionally biased region" description="Polar residues" evidence="1">
    <location>
        <begin position="399"/>
        <end position="412"/>
    </location>
</feature>
<keyword evidence="4" id="KW-1185">Reference proteome</keyword>
<gene>
    <name evidence="3" type="ORF">MAR_020223</name>
</gene>
<dbReference type="EMBL" id="CP111016">
    <property type="protein sequence ID" value="WAR04854.1"/>
    <property type="molecule type" value="Genomic_DNA"/>
</dbReference>
<protein>
    <submittedName>
        <fullName evidence="3">Y4757-like protein</fullName>
    </submittedName>
</protein>
<feature type="region of interest" description="Disordered" evidence="1">
    <location>
        <begin position="508"/>
        <end position="541"/>
    </location>
</feature>
<feature type="compositionally biased region" description="Basic and acidic residues" evidence="1">
    <location>
        <begin position="508"/>
        <end position="525"/>
    </location>
</feature>
<organism evidence="3 4">
    <name type="scientific">Mya arenaria</name>
    <name type="common">Soft-shell clam</name>
    <dbReference type="NCBI Taxonomy" id="6604"/>
    <lineage>
        <taxon>Eukaryota</taxon>
        <taxon>Metazoa</taxon>
        <taxon>Spiralia</taxon>
        <taxon>Lophotrochozoa</taxon>
        <taxon>Mollusca</taxon>
        <taxon>Bivalvia</taxon>
        <taxon>Autobranchia</taxon>
        <taxon>Heteroconchia</taxon>
        <taxon>Euheterodonta</taxon>
        <taxon>Imparidentia</taxon>
        <taxon>Neoheterodontei</taxon>
        <taxon>Myida</taxon>
        <taxon>Myoidea</taxon>
        <taxon>Myidae</taxon>
        <taxon>Mya</taxon>
    </lineage>
</organism>
<feature type="compositionally biased region" description="Polar residues" evidence="1">
    <location>
        <begin position="312"/>
        <end position="334"/>
    </location>
</feature>
<name>A0ABY7E6S5_MYAAR</name>
<dbReference type="Gene3D" id="3.90.70.80">
    <property type="match status" value="1"/>
</dbReference>
<feature type="region of interest" description="Disordered" evidence="1">
    <location>
        <begin position="283"/>
        <end position="367"/>
    </location>
</feature>
<dbReference type="Pfam" id="PF02338">
    <property type="entry name" value="OTU"/>
    <property type="match status" value="1"/>
</dbReference>
<evidence type="ECO:0000313" key="4">
    <source>
        <dbReference type="Proteomes" id="UP001164746"/>
    </source>
</evidence>
<feature type="compositionally biased region" description="Basic and acidic residues" evidence="1">
    <location>
        <begin position="416"/>
        <end position="438"/>
    </location>
</feature>
<feature type="compositionally biased region" description="Basic and acidic residues" evidence="1">
    <location>
        <begin position="283"/>
        <end position="307"/>
    </location>
</feature>
<sequence>MTQCSACAIQCNEEARSCPKCLKTYCSSCNLLKHKLEASTGRRRNCKCSQLIALRANEVSKPNGTGNLENNREFTGQALKDDTTPEKPKGMQYTAINPSKPPELSQQKAGIAQKRGVSIPPGNTTPGRQCAECESDSKNDNKCCRVVPMKSQFNSGNSSCTYCNKSYSNSSNFELQDSEDSYSLADFSDDELIAEDLNMDKFDEIPPYDEIPYALIWCGVYDEQSIRIAQTKQMQKKLLKDFQKESKIPSRVNKNGQIQKVHQKHKDTEKELNELMNGLKDIAEENSSKNNEKPENALFETRQHQEAETETEQLLSKPLQSTSMKNEISNSDSENPPFRTCSESLETTRNSKKSTAYKHKGDNSNHYLKNNEYYFKNTGSTIPETKKDVKRPPSPIAIKSSSDGKNTKSNCPSCRYESEQERSMREKRLQKFQQDRKSARAGSRNTQKLDNRDLAPNTKPLSKPIKCKAFKHKSAVEVLNQEQDDKHDNQTHHELPCEVKQENVLKVRDNSTRTVKADEKPREILETQQNSSSNDIDSNDDSVVPTAMRALHISKGKDKASKSVRDSNDDSVVPTAMRALHISKGKDKASKSKRDLTDSFLGNILSKATDKIKPALKGSEEQNENKSYFLSSFGTSSLKEKVSKPCMSDKEKQTFIDTIESTLEKKAESLHSAFEYLRNKQSRLPKCPACGSTDCKEKNGAVQELVVAAKKEGYEVHDVCPDGNCMFTALVDQLEMYGDTRFDARSLRETAVNWLKEHPRLNDGENTHFQSFMDEDWDAYLQRMILDGEWGDHLQLRAVSNVVGSTIKVLSTRNRDVVWKSIPSGIDTHPSDRVLTIGNVSEHTAEVAMFASDYVDPESGVLNPKLKGQFQ</sequence>
<proteinExistence type="predicted"/>
<dbReference type="Proteomes" id="UP001164746">
    <property type="component" value="Chromosome 5"/>
</dbReference>
<dbReference type="InterPro" id="IPR003323">
    <property type="entry name" value="OTU_dom"/>
</dbReference>
<reference evidence="3" key="1">
    <citation type="submission" date="2022-11" db="EMBL/GenBank/DDBJ databases">
        <title>Centuries of genome instability and evolution in soft-shell clam transmissible cancer (bioRxiv).</title>
        <authorList>
            <person name="Hart S.F.M."/>
            <person name="Yonemitsu M.A."/>
            <person name="Giersch R.M."/>
            <person name="Beal B.F."/>
            <person name="Arriagada G."/>
            <person name="Davis B.W."/>
            <person name="Ostrander E.A."/>
            <person name="Goff S.P."/>
            <person name="Metzger M.J."/>
        </authorList>
    </citation>
    <scope>NUCLEOTIDE SEQUENCE</scope>
    <source>
        <strain evidence="3">MELC-2E11</strain>
        <tissue evidence="3">Siphon/mantle</tissue>
    </source>
</reference>